<keyword evidence="22" id="KW-1185">Reference proteome</keyword>
<accession>A0A4Q7DJZ7</accession>
<dbReference type="CDD" id="cd03425">
    <property type="entry name" value="NUDIX_MutT_NudA_like"/>
    <property type="match status" value="1"/>
</dbReference>
<sequence>MIYVAAVALTNQQGEILLVQRPAGKQMAGLWEFPGGKIESHESPEQALQRELKEELNLTVDLDDLVHLCFVSHPYPDFHLVMLIYTCHQWQGDVEMLENQEDFAWVARDDLKAYPMPPADLPVVEILCNLASLR</sequence>
<comment type="catalytic activity">
    <reaction evidence="11">
        <text>8-oxo-GTP + H2O = 8-oxo-GMP + diphosphate + H(+)</text>
        <dbReference type="Rhea" id="RHEA:67616"/>
        <dbReference type="ChEBI" id="CHEBI:15377"/>
        <dbReference type="ChEBI" id="CHEBI:15378"/>
        <dbReference type="ChEBI" id="CHEBI:33019"/>
        <dbReference type="ChEBI" id="CHEBI:143553"/>
        <dbReference type="ChEBI" id="CHEBI:145694"/>
    </reaction>
</comment>
<dbReference type="GO" id="GO:0044715">
    <property type="term" value="F:8-oxo-dGDP phosphatase activity"/>
    <property type="evidence" value="ECO:0007669"/>
    <property type="project" value="TreeGrafter"/>
</dbReference>
<dbReference type="InterPro" id="IPR003561">
    <property type="entry name" value="Mutator_MutT"/>
</dbReference>
<keyword evidence="3" id="KW-0515">Mutator protein</keyword>
<evidence type="ECO:0000256" key="6">
    <source>
        <dbReference type="ARBA" id="ARBA00022763"/>
    </source>
</evidence>
<dbReference type="GO" id="GO:0006281">
    <property type="term" value="P:DNA repair"/>
    <property type="evidence" value="ECO:0007669"/>
    <property type="project" value="UniProtKB-KW"/>
</dbReference>
<evidence type="ECO:0000259" key="20">
    <source>
        <dbReference type="PROSITE" id="PS51462"/>
    </source>
</evidence>
<proteinExistence type="inferred from homology"/>
<name>A0A4Q7DJZ7_9PROT</name>
<dbReference type="GO" id="GO:0035539">
    <property type="term" value="F:8-oxo-7,8-dihydrodeoxyguanosine triphosphate pyrophosphatase activity"/>
    <property type="evidence" value="ECO:0007669"/>
    <property type="project" value="UniProtKB-EC"/>
</dbReference>
<dbReference type="InterPro" id="IPR047127">
    <property type="entry name" value="MutT-like"/>
</dbReference>
<dbReference type="PROSITE" id="PS51462">
    <property type="entry name" value="NUDIX"/>
    <property type="match status" value="1"/>
</dbReference>
<reference evidence="21 22" key="1">
    <citation type="submission" date="2018-10" db="EMBL/GenBank/DDBJ databases">
        <title>An updated phylogeny of the Alphaproteobacteria reveals that the parasitic Rickettsiales and Holosporales have independent origins.</title>
        <authorList>
            <person name="Munoz-Gomez S.A."/>
            <person name="Hess S."/>
            <person name="Burger G."/>
            <person name="Lang B.F."/>
            <person name="Susko E."/>
            <person name="Slamovits C.H."/>
            <person name="Roger A.J."/>
        </authorList>
    </citation>
    <scope>NUCLEOTIDE SEQUENCE [LARGE SCALE GENOMIC DNA]</scope>
    <source>
        <strain evidence="21">HOLO01</strain>
    </source>
</reference>
<gene>
    <name evidence="21" type="primary">mutT</name>
    <name evidence="21" type="ORF">EQU50_02365</name>
</gene>
<dbReference type="NCBIfam" id="TIGR00586">
    <property type="entry name" value="mutt"/>
    <property type="match status" value="1"/>
</dbReference>
<evidence type="ECO:0000256" key="3">
    <source>
        <dbReference type="ARBA" id="ARBA00022457"/>
    </source>
</evidence>
<evidence type="ECO:0000256" key="9">
    <source>
        <dbReference type="ARBA" id="ARBA00023204"/>
    </source>
</evidence>
<evidence type="ECO:0000256" key="19">
    <source>
        <dbReference type="RuleBase" id="RU003476"/>
    </source>
</evidence>
<dbReference type="PROSITE" id="PS00893">
    <property type="entry name" value="NUDIX_BOX"/>
    <property type="match status" value="1"/>
</dbReference>
<keyword evidence="8 18" id="KW-0460">Magnesium</keyword>
<dbReference type="InterPro" id="IPR000086">
    <property type="entry name" value="NUDIX_hydrolase_dom"/>
</dbReference>
<dbReference type="InterPro" id="IPR020084">
    <property type="entry name" value="NUDIX_hydrolase_CS"/>
</dbReference>
<feature type="binding site" evidence="17">
    <location>
        <position position="21"/>
    </location>
    <ligand>
        <name>8-oxo-dGTP</name>
        <dbReference type="ChEBI" id="CHEBI:77896"/>
    </ligand>
</feature>
<dbReference type="GO" id="GO:0044716">
    <property type="term" value="F:8-oxo-GDP phosphatase activity"/>
    <property type="evidence" value="ECO:0007669"/>
    <property type="project" value="TreeGrafter"/>
</dbReference>
<evidence type="ECO:0000256" key="18">
    <source>
        <dbReference type="PIRSR" id="PIRSR603561-2"/>
    </source>
</evidence>
<evidence type="ECO:0000256" key="1">
    <source>
        <dbReference type="ARBA" id="ARBA00001946"/>
    </source>
</evidence>
<comment type="cofactor">
    <cofactor evidence="1 18">
        <name>Mg(2+)</name>
        <dbReference type="ChEBI" id="CHEBI:18420"/>
    </cofactor>
</comment>
<keyword evidence="7 19" id="KW-0378">Hydrolase</keyword>
<evidence type="ECO:0000313" key="22">
    <source>
        <dbReference type="Proteomes" id="UP000293550"/>
    </source>
</evidence>
<dbReference type="EC" id="3.6.1.55" evidence="12"/>
<dbReference type="Pfam" id="PF00293">
    <property type="entry name" value="NUDIX"/>
    <property type="match status" value="1"/>
</dbReference>
<evidence type="ECO:0000256" key="10">
    <source>
        <dbReference type="ARBA" id="ARBA00035861"/>
    </source>
</evidence>
<dbReference type="PRINTS" id="PR00502">
    <property type="entry name" value="NUDIXFAMILY"/>
</dbReference>
<evidence type="ECO:0000313" key="21">
    <source>
        <dbReference type="EMBL" id="RZI46690.1"/>
    </source>
</evidence>
<dbReference type="InterPro" id="IPR015797">
    <property type="entry name" value="NUDIX_hydrolase-like_dom_sf"/>
</dbReference>
<evidence type="ECO:0000256" key="13">
    <source>
        <dbReference type="ARBA" id="ARBA00040794"/>
    </source>
</evidence>
<dbReference type="FunFam" id="3.90.79.10:FF:000014">
    <property type="entry name" value="8-oxo-dGTP diphosphatase MutT"/>
    <property type="match status" value="1"/>
</dbReference>
<comment type="catalytic activity">
    <reaction evidence="10">
        <text>8-oxo-dGTP + H2O = 8-oxo-dGMP + diphosphate + H(+)</text>
        <dbReference type="Rhea" id="RHEA:31575"/>
        <dbReference type="ChEBI" id="CHEBI:15377"/>
        <dbReference type="ChEBI" id="CHEBI:15378"/>
        <dbReference type="ChEBI" id="CHEBI:33019"/>
        <dbReference type="ChEBI" id="CHEBI:63224"/>
        <dbReference type="ChEBI" id="CHEBI:77896"/>
        <dbReference type="EC" id="3.6.1.55"/>
    </reaction>
</comment>
<evidence type="ECO:0000256" key="2">
    <source>
        <dbReference type="ARBA" id="ARBA00005582"/>
    </source>
</evidence>
<evidence type="ECO:0000256" key="14">
    <source>
        <dbReference type="ARBA" id="ARBA00041592"/>
    </source>
</evidence>
<dbReference type="OrthoDB" id="9810648at2"/>
<keyword evidence="6" id="KW-0227">DNA damage</keyword>
<protein>
    <recommendedName>
        <fullName evidence="13">8-oxo-dGTP diphosphatase</fullName>
        <ecNumber evidence="12">3.6.1.55</ecNumber>
    </recommendedName>
    <alternativeName>
        <fullName evidence="16">7,8-dihydro-8-oxoguanine-triphosphatase</fullName>
    </alternativeName>
    <alternativeName>
        <fullName evidence="15">Mutator protein MutT</fullName>
    </alternativeName>
    <alternativeName>
        <fullName evidence="14">dGTP pyrophosphohydrolase</fullName>
    </alternativeName>
</protein>
<comment type="caution">
    <text evidence="21">The sequence shown here is derived from an EMBL/GenBank/DDBJ whole genome shotgun (WGS) entry which is preliminary data.</text>
</comment>
<evidence type="ECO:0000256" key="4">
    <source>
        <dbReference type="ARBA" id="ARBA00022705"/>
    </source>
</evidence>
<dbReference type="GO" id="GO:0046872">
    <property type="term" value="F:metal ion binding"/>
    <property type="evidence" value="ECO:0007669"/>
    <property type="project" value="UniProtKB-KW"/>
</dbReference>
<dbReference type="PANTHER" id="PTHR47707:SF1">
    <property type="entry name" value="NUDIX HYDROLASE FAMILY PROTEIN"/>
    <property type="match status" value="1"/>
</dbReference>
<keyword evidence="4" id="KW-0235">DNA replication</keyword>
<evidence type="ECO:0000256" key="16">
    <source>
        <dbReference type="ARBA" id="ARBA00042798"/>
    </source>
</evidence>
<feature type="binding site" evidence="18">
    <location>
        <position position="55"/>
    </location>
    <ligand>
        <name>Mg(2+)</name>
        <dbReference type="ChEBI" id="CHEBI:18420"/>
    </ligand>
</feature>
<dbReference type="Gene3D" id="3.90.79.10">
    <property type="entry name" value="Nucleoside Triphosphate Pyrophosphohydrolase"/>
    <property type="match status" value="1"/>
</dbReference>
<evidence type="ECO:0000256" key="11">
    <source>
        <dbReference type="ARBA" id="ARBA00036904"/>
    </source>
</evidence>
<keyword evidence="9" id="KW-0234">DNA repair</keyword>
<dbReference type="GO" id="GO:0008413">
    <property type="term" value="F:8-oxo-7,8-dihydroguanosine triphosphate pyrophosphatase activity"/>
    <property type="evidence" value="ECO:0007669"/>
    <property type="project" value="InterPro"/>
</dbReference>
<dbReference type="SUPFAM" id="SSF55811">
    <property type="entry name" value="Nudix"/>
    <property type="match status" value="1"/>
</dbReference>
<dbReference type="PANTHER" id="PTHR47707">
    <property type="entry name" value="8-OXO-DGTP DIPHOSPHATASE"/>
    <property type="match status" value="1"/>
</dbReference>
<evidence type="ECO:0000256" key="17">
    <source>
        <dbReference type="PIRSR" id="PIRSR603561-1"/>
    </source>
</evidence>
<evidence type="ECO:0000256" key="5">
    <source>
        <dbReference type="ARBA" id="ARBA00022723"/>
    </source>
</evidence>
<keyword evidence="5 18" id="KW-0479">Metal-binding</keyword>
<evidence type="ECO:0000256" key="12">
    <source>
        <dbReference type="ARBA" id="ARBA00038905"/>
    </source>
</evidence>
<dbReference type="Proteomes" id="UP000293550">
    <property type="component" value="Unassembled WGS sequence"/>
</dbReference>
<dbReference type="EMBL" id="SCFB01000004">
    <property type="protein sequence ID" value="RZI46690.1"/>
    <property type="molecule type" value="Genomic_DNA"/>
</dbReference>
<dbReference type="InterPro" id="IPR020476">
    <property type="entry name" value="Nudix_hydrolase"/>
</dbReference>
<evidence type="ECO:0000256" key="8">
    <source>
        <dbReference type="ARBA" id="ARBA00022842"/>
    </source>
</evidence>
<feature type="binding site" evidence="18">
    <location>
        <position position="35"/>
    </location>
    <ligand>
        <name>Mg(2+)</name>
        <dbReference type="ChEBI" id="CHEBI:18420"/>
    </ligand>
</feature>
<feature type="binding site" evidence="17">
    <location>
        <begin position="32"/>
        <end position="35"/>
    </location>
    <ligand>
        <name>8-oxo-dGTP</name>
        <dbReference type="ChEBI" id="CHEBI:77896"/>
    </ligand>
</feature>
<dbReference type="AlphaFoldDB" id="A0A4Q7DJZ7"/>
<organism evidence="21 22">
    <name type="scientific">Candidatus Finniella inopinata</name>
    <dbReference type="NCBI Taxonomy" id="1696036"/>
    <lineage>
        <taxon>Bacteria</taxon>
        <taxon>Pseudomonadati</taxon>
        <taxon>Pseudomonadota</taxon>
        <taxon>Alphaproteobacteria</taxon>
        <taxon>Holosporales</taxon>
        <taxon>Candidatus Paracaedibacteraceae</taxon>
        <taxon>Candidatus Finniella</taxon>
    </lineage>
</organism>
<comment type="similarity">
    <text evidence="2 19">Belongs to the Nudix hydrolase family.</text>
</comment>
<evidence type="ECO:0000256" key="7">
    <source>
        <dbReference type="ARBA" id="ARBA00022801"/>
    </source>
</evidence>
<feature type="domain" description="Nudix hydrolase" evidence="20">
    <location>
        <begin position="1"/>
        <end position="129"/>
    </location>
</feature>
<evidence type="ECO:0000256" key="15">
    <source>
        <dbReference type="ARBA" id="ARBA00041979"/>
    </source>
</evidence>
<dbReference type="GO" id="GO:0006260">
    <property type="term" value="P:DNA replication"/>
    <property type="evidence" value="ECO:0007669"/>
    <property type="project" value="UniProtKB-KW"/>
</dbReference>